<dbReference type="RefSeq" id="WP_377521934.1">
    <property type="nucleotide sequence ID" value="NZ_JBHTLD010000001.1"/>
</dbReference>
<dbReference type="InterPro" id="IPR000014">
    <property type="entry name" value="PAS"/>
</dbReference>
<dbReference type="Pfam" id="PF08447">
    <property type="entry name" value="PAS_3"/>
    <property type="match status" value="2"/>
</dbReference>
<feature type="domain" description="PAS" evidence="6">
    <location>
        <begin position="149"/>
        <end position="221"/>
    </location>
</feature>
<keyword evidence="9" id="KW-1185">Reference proteome</keyword>
<evidence type="ECO:0000256" key="3">
    <source>
        <dbReference type="ARBA" id="ARBA00022553"/>
    </source>
</evidence>
<keyword evidence="3" id="KW-0597">Phosphoprotein</keyword>
<dbReference type="SMART" id="SM00091">
    <property type="entry name" value="PAS"/>
    <property type="match status" value="4"/>
</dbReference>
<evidence type="ECO:0000256" key="4">
    <source>
        <dbReference type="ARBA" id="ARBA00022679"/>
    </source>
</evidence>
<dbReference type="Gene3D" id="3.30.450.20">
    <property type="entry name" value="PAS domain"/>
    <property type="match status" value="4"/>
</dbReference>
<dbReference type="InterPro" id="IPR052162">
    <property type="entry name" value="Sensor_kinase/Photoreceptor"/>
</dbReference>
<dbReference type="InterPro" id="IPR035965">
    <property type="entry name" value="PAS-like_dom_sf"/>
</dbReference>
<protein>
    <recommendedName>
        <fullName evidence="2">histidine kinase</fullName>
        <ecNumber evidence="2">2.7.13.3</ecNumber>
    </recommendedName>
</protein>
<dbReference type="CDD" id="cd00130">
    <property type="entry name" value="PAS"/>
    <property type="match status" value="2"/>
</dbReference>
<keyword evidence="5" id="KW-0418">Kinase</keyword>
<feature type="domain" description="PAS" evidence="6">
    <location>
        <begin position="278"/>
        <end position="346"/>
    </location>
</feature>
<dbReference type="Pfam" id="PF08448">
    <property type="entry name" value="PAS_4"/>
    <property type="match status" value="2"/>
</dbReference>
<comment type="catalytic activity">
    <reaction evidence="1">
        <text>ATP + protein L-histidine = ADP + protein N-phospho-L-histidine.</text>
        <dbReference type="EC" id="2.7.13.3"/>
    </reaction>
</comment>
<dbReference type="SUPFAM" id="SSF55785">
    <property type="entry name" value="PYP-like sensor domain (PAS domain)"/>
    <property type="match status" value="4"/>
</dbReference>
<dbReference type="InterPro" id="IPR000700">
    <property type="entry name" value="PAS-assoc_C"/>
</dbReference>
<dbReference type="PROSITE" id="PS50113">
    <property type="entry name" value="PAC"/>
    <property type="match status" value="2"/>
</dbReference>
<evidence type="ECO:0000256" key="5">
    <source>
        <dbReference type="ARBA" id="ARBA00022777"/>
    </source>
</evidence>
<reference evidence="9" key="1">
    <citation type="journal article" date="2019" name="Int. J. Syst. Evol. Microbiol.">
        <title>The Global Catalogue of Microorganisms (GCM) 10K type strain sequencing project: providing services to taxonomists for standard genome sequencing and annotation.</title>
        <authorList>
            <consortium name="The Broad Institute Genomics Platform"/>
            <consortium name="The Broad Institute Genome Sequencing Center for Infectious Disease"/>
            <person name="Wu L."/>
            <person name="Ma J."/>
        </authorList>
    </citation>
    <scope>NUCLEOTIDE SEQUENCE [LARGE SCALE GENOMIC DNA]</scope>
    <source>
        <strain evidence="9">JCM 31319</strain>
    </source>
</reference>
<sequence length="542" mass="62559">MPQRDSNLAAMLGSIFHLLPGLYLVMTPDLVIQHATDAYLKATLAFRENLIGRYFFEVFPNNPSTPDLDSAHNFELSLQYVLEHKQEHTMAVLRYDIPRPQSSGGGFEERYWSPISRPILDDAGNLLYILHEARDITKEVLNEQEHLHNQERLYMLTDALHAVSWEYDIIRNKMTWGKGLQEFFGYTPEEMGSGGESWDMRVHPSDFDEVQKGIQQATRSGNRIWSGEYRFRKADGTYAPVLDQGYIIYDAMGNPIRTIGSIIDLSRSKRFEEDLQASDARFWHMLEVLPHMAWIADTTGRLIYFNENWYNYTGMKAGQVDGWINAVHPEDSAQLLSTWQETTKNGDFFEMEYRIKSKVTGEYRWFLDRGAPMLDEQGKTKLWIGSYTDIDDQKTALNQVILKDQYLEKVLNASPAHLCLLEGPQHICRYITPGFHKLYGNRQYIGRPAKEIWPELQITPFAERLEQVYTQSATIAVEEFELAFDRHLNGGKENAYFNIKYHPLLNNEGSAEGVLISAVEVTELVHMRKKAEQLAAELQKKH</sequence>
<evidence type="ECO:0000313" key="8">
    <source>
        <dbReference type="EMBL" id="MFD1184606.1"/>
    </source>
</evidence>
<dbReference type="NCBIfam" id="TIGR00229">
    <property type="entry name" value="sensory_box"/>
    <property type="match status" value="2"/>
</dbReference>
<dbReference type="PANTHER" id="PTHR43304">
    <property type="entry name" value="PHYTOCHROME-LIKE PROTEIN CPH1"/>
    <property type="match status" value="1"/>
</dbReference>
<dbReference type="Proteomes" id="UP001597094">
    <property type="component" value="Unassembled WGS sequence"/>
</dbReference>
<feature type="domain" description="PAC" evidence="7">
    <location>
        <begin position="225"/>
        <end position="277"/>
    </location>
</feature>
<keyword evidence="4" id="KW-0808">Transferase</keyword>
<evidence type="ECO:0000256" key="1">
    <source>
        <dbReference type="ARBA" id="ARBA00000085"/>
    </source>
</evidence>
<comment type="caution">
    <text evidence="8">The sequence shown here is derived from an EMBL/GenBank/DDBJ whole genome shotgun (WGS) entry which is preliminary data.</text>
</comment>
<name>A0ABW3SK96_9BACT</name>
<evidence type="ECO:0000259" key="6">
    <source>
        <dbReference type="PROSITE" id="PS50112"/>
    </source>
</evidence>
<evidence type="ECO:0000259" key="7">
    <source>
        <dbReference type="PROSITE" id="PS50113"/>
    </source>
</evidence>
<gene>
    <name evidence="8" type="ORF">ACFQ2O_00210</name>
</gene>
<proteinExistence type="predicted"/>
<dbReference type="EMBL" id="JBHTLD010000001">
    <property type="protein sequence ID" value="MFD1184606.1"/>
    <property type="molecule type" value="Genomic_DNA"/>
</dbReference>
<accession>A0ABW3SK96</accession>
<dbReference type="PROSITE" id="PS50112">
    <property type="entry name" value="PAS"/>
    <property type="match status" value="2"/>
</dbReference>
<dbReference type="InterPro" id="IPR001610">
    <property type="entry name" value="PAC"/>
</dbReference>
<evidence type="ECO:0000313" key="9">
    <source>
        <dbReference type="Proteomes" id="UP001597094"/>
    </source>
</evidence>
<dbReference type="InterPro" id="IPR013655">
    <property type="entry name" value="PAS_fold_3"/>
</dbReference>
<evidence type="ECO:0000256" key="2">
    <source>
        <dbReference type="ARBA" id="ARBA00012438"/>
    </source>
</evidence>
<feature type="domain" description="PAC" evidence="7">
    <location>
        <begin position="349"/>
        <end position="402"/>
    </location>
</feature>
<dbReference type="InterPro" id="IPR013656">
    <property type="entry name" value="PAS_4"/>
</dbReference>
<organism evidence="8 9">
    <name type="scientific">Pontibacter rugosus</name>
    <dbReference type="NCBI Taxonomy" id="1745966"/>
    <lineage>
        <taxon>Bacteria</taxon>
        <taxon>Pseudomonadati</taxon>
        <taxon>Bacteroidota</taxon>
        <taxon>Cytophagia</taxon>
        <taxon>Cytophagales</taxon>
        <taxon>Hymenobacteraceae</taxon>
        <taxon>Pontibacter</taxon>
    </lineage>
</organism>
<dbReference type="SMART" id="SM00086">
    <property type="entry name" value="PAC"/>
    <property type="match status" value="2"/>
</dbReference>
<dbReference type="EC" id="2.7.13.3" evidence="2"/>
<dbReference type="PANTHER" id="PTHR43304:SF1">
    <property type="entry name" value="PAC DOMAIN-CONTAINING PROTEIN"/>
    <property type="match status" value="1"/>
</dbReference>